<dbReference type="AlphaFoldDB" id="A0A2J6T3R8"/>
<dbReference type="PANTHER" id="PTHR38792:SF3">
    <property type="entry name" value="BNR_ASP-BOX REPEAT DOMAIN PROTEIN (AFU_ORTHOLOGUE AFUA_7G06430)-RELATED"/>
    <property type="match status" value="1"/>
</dbReference>
<dbReference type="RefSeq" id="XP_024734550.1">
    <property type="nucleotide sequence ID" value="XM_024875159.1"/>
</dbReference>
<accession>A0A2J6T3R8</accession>
<dbReference type="Proteomes" id="UP000235371">
    <property type="component" value="Unassembled WGS sequence"/>
</dbReference>
<proteinExistence type="predicted"/>
<dbReference type="GO" id="GO:0016787">
    <property type="term" value="F:hydrolase activity"/>
    <property type="evidence" value="ECO:0007669"/>
    <property type="project" value="UniProtKB-KW"/>
</dbReference>
<dbReference type="PANTHER" id="PTHR38792">
    <property type="entry name" value="BNR/ASP-BOX REPEAT DOMAIN PROTEIN (AFU_ORTHOLOGUE AFUA_7G06430)-RELATED"/>
    <property type="match status" value="1"/>
</dbReference>
<dbReference type="Gene3D" id="2.120.10.10">
    <property type="match status" value="1"/>
</dbReference>
<keyword evidence="2" id="KW-1185">Reference proteome</keyword>
<evidence type="ECO:0000313" key="2">
    <source>
        <dbReference type="Proteomes" id="UP000235371"/>
    </source>
</evidence>
<organism evidence="1 2">
    <name type="scientific">Hyaloscypha bicolor E</name>
    <dbReference type="NCBI Taxonomy" id="1095630"/>
    <lineage>
        <taxon>Eukaryota</taxon>
        <taxon>Fungi</taxon>
        <taxon>Dikarya</taxon>
        <taxon>Ascomycota</taxon>
        <taxon>Pezizomycotina</taxon>
        <taxon>Leotiomycetes</taxon>
        <taxon>Helotiales</taxon>
        <taxon>Hyaloscyphaceae</taxon>
        <taxon>Hyaloscypha</taxon>
        <taxon>Hyaloscypha bicolor</taxon>
    </lineage>
</organism>
<gene>
    <name evidence="1" type="ORF">K444DRAFT_533549</name>
</gene>
<keyword evidence="1" id="KW-0378">Hydrolase</keyword>
<dbReference type="OrthoDB" id="2739686at2759"/>
<dbReference type="SUPFAM" id="SSF50939">
    <property type="entry name" value="Sialidases"/>
    <property type="match status" value="1"/>
</dbReference>
<protein>
    <submittedName>
        <fullName evidence="1">Glycoside hydrolase family 93 protein</fullName>
    </submittedName>
</protein>
<name>A0A2J6T3R8_9HELO</name>
<reference evidence="1 2" key="1">
    <citation type="submission" date="2016-04" db="EMBL/GenBank/DDBJ databases">
        <title>A degradative enzymes factory behind the ericoid mycorrhizal symbiosis.</title>
        <authorList>
            <consortium name="DOE Joint Genome Institute"/>
            <person name="Martino E."/>
            <person name="Morin E."/>
            <person name="Grelet G."/>
            <person name="Kuo A."/>
            <person name="Kohler A."/>
            <person name="Daghino S."/>
            <person name="Barry K."/>
            <person name="Choi C."/>
            <person name="Cichocki N."/>
            <person name="Clum A."/>
            <person name="Copeland A."/>
            <person name="Hainaut M."/>
            <person name="Haridas S."/>
            <person name="Labutti K."/>
            <person name="Lindquist E."/>
            <person name="Lipzen A."/>
            <person name="Khouja H.-R."/>
            <person name="Murat C."/>
            <person name="Ohm R."/>
            <person name="Olson A."/>
            <person name="Spatafora J."/>
            <person name="Veneault-Fourrey C."/>
            <person name="Henrissat B."/>
            <person name="Grigoriev I."/>
            <person name="Martin F."/>
            <person name="Perotto S."/>
        </authorList>
    </citation>
    <scope>NUCLEOTIDE SEQUENCE [LARGE SCALE GENOMIC DNA]</scope>
    <source>
        <strain evidence="1 2">E</strain>
    </source>
</reference>
<dbReference type="InterPro" id="IPR036278">
    <property type="entry name" value="Sialidase_sf"/>
</dbReference>
<dbReference type="InParanoid" id="A0A2J6T3R8"/>
<dbReference type="GeneID" id="36583239"/>
<evidence type="ECO:0000313" key="1">
    <source>
        <dbReference type="EMBL" id="PMD57646.1"/>
    </source>
</evidence>
<dbReference type="EMBL" id="KZ613846">
    <property type="protein sequence ID" value="PMD57646.1"/>
    <property type="molecule type" value="Genomic_DNA"/>
</dbReference>
<sequence length="317" mass="34651">MGHGTYPRATKLRNGLLLGVYTAFENGENVIVTTYCPALNNSLGCSILDDNLVWERLGEVTRGIGDVDNPFLLQLKNGNVLCAFRNHTTNAVGHQMYFRITICVSDDGGRCWKYLSTAEESSNPARGLWEPFLRLAKDGDLQLYYSRENSPLDQDSIQRISHDDGHSWGEAKVISGQGILARDGMIGVAEVSRLLVAVFETDEDGIMHIKSVTSRDDGKTWGDRSVVYRAKKGVAAAPQVAACGFGLLVTFQTNEDGTGSRLKAIYGRPGDWRVKMLVGPEEGESGWGGIMKLDGGNVLILFDHNGGCKTRKITYTG</sequence>
<dbReference type="CDD" id="cd15482">
    <property type="entry name" value="Sialidase_non-viral"/>
    <property type="match status" value="2"/>
</dbReference>
<dbReference type="STRING" id="1095630.A0A2J6T3R8"/>